<evidence type="ECO:0000256" key="6">
    <source>
        <dbReference type="SAM" id="MobiDB-lite"/>
    </source>
</evidence>
<accession>A0A427Y8Q9</accession>
<keyword evidence="2" id="KW-0805">Transcription regulation</keyword>
<keyword evidence="3" id="KW-0238">DNA-binding</keyword>
<keyword evidence="1" id="KW-0479">Metal-binding</keyword>
<feature type="compositionally biased region" description="Polar residues" evidence="6">
    <location>
        <begin position="27"/>
        <end position="36"/>
    </location>
</feature>
<evidence type="ECO:0000259" key="7">
    <source>
        <dbReference type="PROSITE" id="PS50048"/>
    </source>
</evidence>
<protein>
    <recommendedName>
        <fullName evidence="7">Zn(2)-C6 fungal-type domain-containing protein</fullName>
    </recommendedName>
</protein>
<keyword evidence="4" id="KW-0804">Transcription</keyword>
<evidence type="ECO:0000256" key="1">
    <source>
        <dbReference type="ARBA" id="ARBA00022723"/>
    </source>
</evidence>
<evidence type="ECO:0000313" key="8">
    <source>
        <dbReference type="EMBL" id="RSH87489.1"/>
    </source>
</evidence>
<gene>
    <name evidence="8" type="ORF">EHS25_003399</name>
</gene>
<feature type="region of interest" description="Disordered" evidence="6">
    <location>
        <begin position="1"/>
        <end position="222"/>
    </location>
</feature>
<keyword evidence="5" id="KW-0539">Nucleus</keyword>
<name>A0A427Y8Q9_9TREE</name>
<dbReference type="PANTHER" id="PTHR31668:SF26">
    <property type="entry name" value="GLUCOSE TRANSPORT TRANSCRIPTION REGULATOR RGT1-RELATED"/>
    <property type="match status" value="1"/>
</dbReference>
<feature type="domain" description="Zn(2)-C6 fungal-type" evidence="7">
    <location>
        <begin position="228"/>
        <end position="286"/>
    </location>
</feature>
<dbReference type="GO" id="GO:0003677">
    <property type="term" value="F:DNA binding"/>
    <property type="evidence" value="ECO:0007669"/>
    <property type="project" value="UniProtKB-KW"/>
</dbReference>
<dbReference type="STRING" id="1890683.A0A427Y8Q9"/>
<dbReference type="GO" id="GO:0000981">
    <property type="term" value="F:DNA-binding transcription factor activity, RNA polymerase II-specific"/>
    <property type="evidence" value="ECO:0007669"/>
    <property type="project" value="InterPro"/>
</dbReference>
<evidence type="ECO:0000313" key="9">
    <source>
        <dbReference type="Proteomes" id="UP000279259"/>
    </source>
</evidence>
<dbReference type="InterPro" id="IPR036864">
    <property type="entry name" value="Zn2-C6_fun-type_DNA-bd_sf"/>
</dbReference>
<sequence>MSGPYSAGPSRSQSHSQSQTNSNQHSYTHSLSNSDSPIEDSVPHMGPPIGYSSSYPPPSIYYASDGPPLGPGPVLSVSSSDPSQSQQQQQQQQHSLGQSIYPPPTLDTSNERSRPSMSLTLPPPQHYQESAYSGYGYPQQGLLTSPYQTPGGHPIPTLSSGGSGSNAMSEYFPPFPGPPHHSHPPPSAQAYASPSWTSGPLRPPSQAPARAGGGGGSGAKTSRQQFTACGACRHRRVKCDLKEKQDALERETREDEERGVGPVRASVRRKKAICTNCEERGTNCVYVTFSSSLDTLVILLGEAISETRRTPPSHISPLTLIFRDEYAPLKAAKQLRRGKRISEIEMLYGKTAASAAVAANPDEGDEGSRSPKGKDRIEFIPELTKEFFDSPFFRRFQIQRPVLDPHDFVTRYLSHPHPNAAAMGPEGAILCHVLYAWALSYGVDENGHLDIPEGGGAPLGPLSLVAPGENEMRREGDRQRRFSRMKSVVELVLREIDECGILRKPTWDGVRSLLLILPLTEGISSSLERLSMYEAALNQAYSLCSFSGLGYDGQPSGASGVNGGTDSDGHHDISTIRVRIYWYAFVHEGITTGLKGGRLHLDDGDLETIQDSIHHRALVINSQSFRSSVKMATAPINLALACRRINKALTGPSAKRSTEVSGEAIKEAWESLEKCWEEFEALKYSADANTMYSSPEDVLRFADGWKIFLFEAQNIIRKNLEERLNTATSSAFITDHMTSPDAPQGEILHLQHLLEISRSKCEVQTRQIMEIVKRHVGSRFFEWDASLVRDGTYYAAMLLARGGGSDEDISICLQALNELRWAHGKCWERSNDLRREWAEARQSLSPERLMRNWTTPVPNSAPPSSSFLPPPLPPLSVLNQDQAQATMDGSSLSNSPYTSPGMISPSFDLSSSSLRAFSMLEHPQNPNLTPSSNPNTLPPVRGFYQPPPPPPPHLHPGQNHNQNHHITTIPDHKWPPRIDGVHADVTGTGYAVYGTMPGPPPLAGGGGATQNPGQGQGQGPGQGMAHDPQDNHHAVIHPDGSAFVTYTMQGN</sequence>
<keyword evidence="9" id="KW-1185">Reference proteome</keyword>
<feature type="region of interest" description="Disordered" evidence="6">
    <location>
        <begin position="921"/>
        <end position="963"/>
    </location>
</feature>
<dbReference type="SUPFAM" id="SSF57701">
    <property type="entry name" value="Zn2/Cys6 DNA-binding domain"/>
    <property type="match status" value="1"/>
</dbReference>
<feature type="region of interest" description="Disordered" evidence="6">
    <location>
        <begin position="851"/>
        <end position="877"/>
    </location>
</feature>
<feature type="compositionally biased region" description="Low complexity" evidence="6">
    <location>
        <begin position="925"/>
        <end position="939"/>
    </location>
</feature>
<feature type="region of interest" description="Disordered" evidence="6">
    <location>
        <begin position="998"/>
        <end position="1033"/>
    </location>
</feature>
<evidence type="ECO:0000256" key="5">
    <source>
        <dbReference type="ARBA" id="ARBA00023242"/>
    </source>
</evidence>
<dbReference type="OrthoDB" id="3263880at2759"/>
<feature type="compositionally biased region" description="Low complexity" evidence="6">
    <location>
        <begin position="47"/>
        <end position="99"/>
    </location>
</feature>
<dbReference type="Proteomes" id="UP000279259">
    <property type="component" value="Unassembled WGS sequence"/>
</dbReference>
<dbReference type="PROSITE" id="PS50048">
    <property type="entry name" value="ZN2_CY6_FUNGAL_2"/>
    <property type="match status" value="1"/>
</dbReference>
<feature type="compositionally biased region" description="Pro residues" evidence="6">
    <location>
        <begin position="945"/>
        <end position="954"/>
    </location>
</feature>
<proteinExistence type="predicted"/>
<reference evidence="8 9" key="1">
    <citation type="submission" date="2018-11" db="EMBL/GenBank/DDBJ databases">
        <title>Genome sequence of Saitozyma podzolica DSM 27192.</title>
        <authorList>
            <person name="Aliyu H."/>
            <person name="Gorte O."/>
            <person name="Ochsenreither K."/>
        </authorList>
    </citation>
    <scope>NUCLEOTIDE SEQUENCE [LARGE SCALE GENOMIC DNA]</scope>
    <source>
        <strain evidence="8 9">DSM 27192</strain>
    </source>
</reference>
<evidence type="ECO:0000256" key="4">
    <source>
        <dbReference type="ARBA" id="ARBA00023163"/>
    </source>
</evidence>
<feature type="compositionally biased region" description="Pro residues" evidence="6">
    <location>
        <begin position="173"/>
        <end position="187"/>
    </location>
</feature>
<feature type="compositionally biased region" description="Low complexity" evidence="6">
    <location>
        <begin position="10"/>
        <end position="26"/>
    </location>
</feature>
<organism evidence="8 9">
    <name type="scientific">Saitozyma podzolica</name>
    <dbReference type="NCBI Taxonomy" id="1890683"/>
    <lineage>
        <taxon>Eukaryota</taxon>
        <taxon>Fungi</taxon>
        <taxon>Dikarya</taxon>
        <taxon>Basidiomycota</taxon>
        <taxon>Agaricomycotina</taxon>
        <taxon>Tremellomycetes</taxon>
        <taxon>Tremellales</taxon>
        <taxon>Trimorphomycetaceae</taxon>
        <taxon>Saitozyma</taxon>
    </lineage>
</organism>
<dbReference type="InterPro" id="IPR001138">
    <property type="entry name" value="Zn2Cys6_DnaBD"/>
</dbReference>
<feature type="compositionally biased region" description="Polar residues" evidence="6">
    <location>
        <begin position="157"/>
        <end position="168"/>
    </location>
</feature>
<evidence type="ECO:0000256" key="3">
    <source>
        <dbReference type="ARBA" id="ARBA00023125"/>
    </source>
</evidence>
<dbReference type="Gene3D" id="4.10.240.10">
    <property type="entry name" value="Zn(2)-C6 fungal-type DNA-binding domain"/>
    <property type="match status" value="1"/>
</dbReference>
<dbReference type="InterPro" id="IPR050797">
    <property type="entry name" value="Carb_Metab_Trans_Reg"/>
</dbReference>
<dbReference type="GO" id="GO:0008270">
    <property type="term" value="F:zinc ion binding"/>
    <property type="evidence" value="ECO:0007669"/>
    <property type="project" value="InterPro"/>
</dbReference>
<dbReference type="AlphaFoldDB" id="A0A427Y8Q9"/>
<evidence type="ECO:0000256" key="2">
    <source>
        <dbReference type="ARBA" id="ARBA00023015"/>
    </source>
</evidence>
<comment type="caution">
    <text evidence="8">The sequence shown here is derived from an EMBL/GenBank/DDBJ whole genome shotgun (WGS) entry which is preliminary data.</text>
</comment>
<dbReference type="EMBL" id="RSCD01000017">
    <property type="protein sequence ID" value="RSH87489.1"/>
    <property type="molecule type" value="Genomic_DNA"/>
</dbReference>
<dbReference type="PANTHER" id="PTHR31668">
    <property type="entry name" value="GLUCOSE TRANSPORT TRANSCRIPTION REGULATOR RGT1-RELATED-RELATED"/>
    <property type="match status" value="1"/>
</dbReference>
<feature type="compositionally biased region" description="Gly residues" evidence="6">
    <location>
        <begin position="1003"/>
        <end position="1022"/>
    </location>
</feature>